<comment type="caution">
    <text evidence="1">The sequence shown here is derived from an EMBL/GenBank/DDBJ whole genome shotgun (WGS) entry which is preliminary data.</text>
</comment>
<dbReference type="EMBL" id="NGMO01000003">
    <property type="protein sequence ID" value="OTP10002.1"/>
    <property type="molecule type" value="Genomic_DNA"/>
</dbReference>
<sequence>MEDKQEIDENIFSNATIFTDDLHHSSQVGEMETALKNKIIQLEDISGEIVI</sequence>
<keyword evidence="2" id="KW-1185">Reference proteome</keyword>
<reference evidence="1 2" key="1">
    <citation type="submission" date="2017-05" db="EMBL/GenBank/DDBJ databases">
        <title>The Genome Sequence of Enterococcus sp. 10A9_DIV0425.</title>
        <authorList>
            <consortium name="The Broad Institute Genomics Platform"/>
            <consortium name="The Broad Institute Genomic Center for Infectious Diseases"/>
            <person name="Earl A."/>
            <person name="Manson A."/>
            <person name="Schwartman J."/>
            <person name="Gilmore M."/>
            <person name="Abouelleil A."/>
            <person name="Cao P."/>
            <person name="Chapman S."/>
            <person name="Cusick C."/>
            <person name="Shea T."/>
            <person name="Young S."/>
            <person name="Neafsey D."/>
            <person name="Nusbaum C."/>
            <person name="Birren B."/>
        </authorList>
    </citation>
    <scope>NUCLEOTIDE SEQUENCE [LARGE SCALE GENOMIC DNA]</scope>
    <source>
        <strain evidence="1 2">10A9_DIV0425</strain>
    </source>
</reference>
<dbReference type="STRING" id="1987383.A5844_001699"/>
<name>A0A242JXP5_9ENTE</name>
<organism evidence="1 2">
    <name type="scientific">Candidatus Enterococcus wittei</name>
    <dbReference type="NCBI Taxonomy" id="1987383"/>
    <lineage>
        <taxon>Bacteria</taxon>
        <taxon>Bacillati</taxon>
        <taxon>Bacillota</taxon>
        <taxon>Bacilli</taxon>
        <taxon>Lactobacillales</taxon>
        <taxon>Enterococcaceae</taxon>
        <taxon>Enterococcus</taxon>
    </lineage>
</organism>
<evidence type="ECO:0000313" key="1">
    <source>
        <dbReference type="EMBL" id="OTP10002.1"/>
    </source>
</evidence>
<dbReference type="AlphaFoldDB" id="A0A242JXP5"/>
<protein>
    <submittedName>
        <fullName evidence="1">Uncharacterized protein</fullName>
    </submittedName>
</protein>
<evidence type="ECO:0000313" key="2">
    <source>
        <dbReference type="Proteomes" id="UP000194933"/>
    </source>
</evidence>
<gene>
    <name evidence="1" type="ORF">A5844_001699</name>
</gene>
<accession>A0A242JXP5</accession>
<proteinExistence type="predicted"/>
<dbReference type="Proteomes" id="UP000194933">
    <property type="component" value="Unassembled WGS sequence"/>
</dbReference>